<feature type="transmembrane region" description="Helical" evidence="2">
    <location>
        <begin position="428"/>
        <end position="447"/>
    </location>
</feature>
<dbReference type="GO" id="GO:0043812">
    <property type="term" value="F:phosphatidylinositol-4-phosphate phosphatase activity"/>
    <property type="evidence" value="ECO:0007669"/>
    <property type="project" value="TreeGrafter"/>
</dbReference>
<keyword evidence="2" id="KW-1133">Transmembrane helix</keyword>
<evidence type="ECO:0000256" key="1">
    <source>
        <dbReference type="SAM" id="MobiDB-lite"/>
    </source>
</evidence>
<comment type="caution">
    <text evidence="4">The sequence shown here is derived from an EMBL/GenBank/DDBJ whole genome shotgun (WGS) entry which is preliminary data.</text>
</comment>
<reference evidence="4 5" key="1">
    <citation type="journal article" date="2017" name="Mol. Biol. Evol.">
        <title>The 4-celled Tetrabaena socialis nuclear genome reveals the essential components for genetic control of cell number at the origin of multicellularity in the volvocine lineage.</title>
        <authorList>
            <person name="Featherston J."/>
            <person name="Arakaki Y."/>
            <person name="Hanschen E.R."/>
            <person name="Ferris P.J."/>
            <person name="Michod R.E."/>
            <person name="Olson B.J.S.C."/>
            <person name="Nozaki H."/>
            <person name="Durand P.M."/>
        </authorList>
    </citation>
    <scope>NUCLEOTIDE SEQUENCE [LARGE SCALE GENOMIC DNA]</scope>
    <source>
        <strain evidence="4 5">NIES-571</strain>
    </source>
</reference>
<gene>
    <name evidence="4" type="ORF">TSOC_009587</name>
</gene>
<proteinExistence type="predicted"/>
<evidence type="ECO:0000259" key="3">
    <source>
        <dbReference type="PROSITE" id="PS50275"/>
    </source>
</evidence>
<dbReference type="EMBL" id="PGGS01000405">
    <property type="protein sequence ID" value="PNH04270.1"/>
    <property type="molecule type" value="Genomic_DNA"/>
</dbReference>
<dbReference type="PANTHER" id="PTHR45662">
    <property type="entry name" value="PHOSPHATIDYLINOSITIDE PHOSPHATASE SAC1"/>
    <property type="match status" value="1"/>
</dbReference>
<keyword evidence="2" id="KW-0472">Membrane</keyword>
<keyword evidence="2" id="KW-0812">Transmembrane</keyword>
<evidence type="ECO:0000313" key="4">
    <source>
        <dbReference type="EMBL" id="PNH04270.1"/>
    </source>
</evidence>
<feature type="compositionally biased region" description="Gly residues" evidence="1">
    <location>
        <begin position="202"/>
        <end position="213"/>
    </location>
</feature>
<feature type="compositionally biased region" description="Basic residues" evidence="1">
    <location>
        <begin position="223"/>
        <end position="237"/>
    </location>
</feature>
<keyword evidence="5" id="KW-1185">Reference proteome</keyword>
<dbReference type="PANTHER" id="PTHR45662:SF2">
    <property type="entry name" value="PHOSPHATIDYLINOSITOL-3-PHOSPHATASE SAC1"/>
    <property type="match status" value="1"/>
</dbReference>
<protein>
    <submittedName>
        <fullName evidence="4">Phosphatidylinositide phosphatase SAC1</fullName>
    </submittedName>
</protein>
<dbReference type="GO" id="GO:0005783">
    <property type="term" value="C:endoplasmic reticulum"/>
    <property type="evidence" value="ECO:0007669"/>
    <property type="project" value="TreeGrafter"/>
</dbReference>
<dbReference type="PROSITE" id="PS50275">
    <property type="entry name" value="SAC"/>
    <property type="match status" value="1"/>
</dbReference>
<evidence type="ECO:0000256" key="2">
    <source>
        <dbReference type="SAM" id="Phobius"/>
    </source>
</evidence>
<dbReference type="GO" id="GO:0046856">
    <property type="term" value="P:phosphatidylinositol dephosphorylation"/>
    <property type="evidence" value="ECO:0007669"/>
    <property type="project" value="TreeGrafter"/>
</dbReference>
<feature type="compositionally biased region" description="Polar residues" evidence="1">
    <location>
        <begin position="240"/>
        <end position="250"/>
    </location>
</feature>
<organism evidence="4 5">
    <name type="scientific">Tetrabaena socialis</name>
    <dbReference type="NCBI Taxonomy" id="47790"/>
    <lineage>
        <taxon>Eukaryota</taxon>
        <taxon>Viridiplantae</taxon>
        <taxon>Chlorophyta</taxon>
        <taxon>core chlorophytes</taxon>
        <taxon>Chlorophyceae</taxon>
        <taxon>CS clade</taxon>
        <taxon>Chlamydomonadales</taxon>
        <taxon>Tetrabaenaceae</taxon>
        <taxon>Tetrabaena</taxon>
    </lineage>
</organism>
<dbReference type="OrthoDB" id="405996at2759"/>
<feature type="domain" description="SAC" evidence="3">
    <location>
        <begin position="151"/>
        <end position="182"/>
    </location>
</feature>
<dbReference type="Proteomes" id="UP000236333">
    <property type="component" value="Unassembled WGS sequence"/>
</dbReference>
<name>A0A2J7ZVI6_9CHLO</name>
<dbReference type="InterPro" id="IPR002013">
    <property type="entry name" value="SAC_dom"/>
</dbReference>
<feature type="region of interest" description="Disordered" evidence="1">
    <location>
        <begin position="202"/>
        <end position="251"/>
    </location>
</feature>
<dbReference type="AlphaFoldDB" id="A0A2J7ZVI6"/>
<sequence>MDARLCYPALRIFHQGSQAVVQPLTDGAQAETLLIDLASGKVTLSPAKDALRGGSSVDSLGLLGICKLHTGLRECAEDARMDANIRAGQATEGCGGGAAAEGGGGVGVGVAQANIRAGQATEGCGGGAAAEIHGDFGKHGFFLARGGGVVERRQGGVIRTNCIDCLDRTNVVQGIVGRKGMGRGTGGGGGGGCSCSAGGTGHHGGTAGAGSPGLRGRINAAHGSKKRAAATLSRRHRTDSTGTPRANGPNSFVVRRSAESASTTSGSCRAAHGPLLLGLPPPQQPAAGDGAAAAAAAAAAGLAAATAAAGGMVAVVTGGGGGGGGWLVLPREARHDKGDAPEHAAALPLGALLQLPQRHGGGAAGALAQAGALGGAWVAGAGLAHQEGAAGGGGGSGGSGSDWGKRGAAAADAAAAATVDRAAVLRAVLSRVVMPLVLGLGLLGLVVSNGKHLVNKPQLCPQLAVTVQAAPKSKQA</sequence>
<evidence type="ECO:0000313" key="5">
    <source>
        <dbReference type="Proteomes" id="UP000236333"/>
    </source>
</evidence>
<accession>A0A2J7ZVI6</accession>